<dbReference type="RefSeq" id="WP_062331035.1">
    <property type="nucleotide sequence ID" value="NZ_CALTVS010000098.1"/>
</dbReference>
<feature type="domain" description="2Fe-2S ferredoxin-type" evidence="1">
    <location>
        <begin position="13"/>
        <end position="77"/>
    </location>
</feature>
<dbReference type="InterPro" id="IPR001041">
    <property type="entry name" value="2Fe-2S_ferredoxin-type"/>
</dbReference>
<dbReference type="OrthoDB" id="9796486at2"/>
<dbReference type="Pfam" id="PF00111">
    <property type="entry name" value="Fer2"/>
    <property type="match status" value="1"/>
</dbReference>
<dbReference type="GeneID" id="35779324"/>
<dbReference type="CDD" id="cd00207">
    <property type="entry name" value="fer2"/>
    <property type="match status" value="1"/>
</dbReference>
<accession>A0A109WBA6</accession>
<protein>
    <submittedName>
        <fullName evidence="2">(2Fe-2S)-binding protein</fullName>
    </submittedName>
    <submittedName>
        <fullName evidence="3">2Fe-2S ferredoxin YfaE</fullName>
    </submittedName>
</protein>
<dbReference type="SUPFAM" id="SSF54292">
    <property type="entry name" value="2Fe-2S ferredoxin-like"/>
    <property type="match status" value="1"/>
</dbReference>
<dbReference type="Gene3D" id="3.10.20.30">
    <property type="match status" value="1"/>
</dbReference>
<reference evidence="2 4" key="1">
    <citation type="submission" date="2017-12" db="EMBL/GenBank/DDBJ databases">
        <title>Phylogenetic diversity of female urinary microbiome.</title>
        <authorList>
            <person name="Thomas-White K."/>
            <person name="Wolfe A.J."/>
        </authorList>
    </citation>
    <scope>NUCLEOTIDE SEQUENCE [LARGE SCALE GENOMIC DNA]</scope>
    <source>
        <strain evidence="2 4">UMB0416</strain>
    </source>
</reference>
<keyword evidence="5" id="KW-1185">Reference proteome</keyword>
<dbReference type="GO" id="GO:0051537">
    <property type="term" value="F:2 iron, 2 sulfur cluster binding"/>
    <property type="evidence" value="ECO:0007669"/>
    <property type="project" value="InterPro"/>
</dbReference>
<dbReference type="InterPro" id="IPR006058">
    <property type="entry name" value="2Fe2S_fd_BS"/>
</dbReference>
<dbReference type="AlphaFoldDB" id="A0A109WBA6"/>
<dbReference type="InterPro" id="IPR036010">
    <property type="entry name" value="2Fe-2S_ferredoxin-like_sf"/>
</dbReference>
<evidence type="ECO:0000313" key="5">
    <source>
        <dbReference type="Proteomes" id="UP000255230"/>
    </source>
</evidence>
<evidence type="ECO:0000313" key="2">
    <source>
        <dbReference type="EMBL" id="PKZ69947.1"/>
    </source>
</evidence>
<dbReference type="Proteomes" id="UP000234914">
    <property type="component" value="Unassembled WGS sequence"/>
</dbReference>
<name>A0A109WBA6_FAUOS</name>
<organism evidence="2 4">
    <name type="scientific">Faucicola osloensis</name>
    <name type="common">Moraxella osloensis</name>
    <dbReference type="NCBI Taxonomy" id="34062"/>
    <lineage>
        <taxon>Bacteria</taxon>
        <taxon>Pseudomonadati</taxon>
        <taxon>Pseudomonadota</taxon>
        <taxon>Gammaproteobacteria</taxon>
        <taxon>Moraxellales</taxon>
        <taxon>Moraxellaceae</taxon>
        <taxon>Faucicola</taxon>
    </lineage>
</organism>
<evidence type="ECO:0000313" key="3">
    <source>
        <dbReference type="EMBL" id="STY97198.1"/>
    </source>
</evidence>
<dbReference type="PROSITE" id="PS00197">
    <property type="entry name" value="2FE2S_FER_1"/>
    <property type="match status" value="1"/>
</dbReference>
<dbReference type="EMBL" id="UGPY01000001">
    <property type="protein sequence ID" value="STY97198.1"/>
    <property type="molecule type" value="Genomic_DNA"/>
</dbReference>
<gene>
    <name evidence="2" type="ORF">CYJ96_00940</name>
    <name evidence="3" type="ORF">NCTC10465_00978</name>
</gene>
<dbReference type="EMBL" id="PKJS01000001">
    <property type="protein sequence ID" value="PKZ69947.1"/>
    <property type="molecule type" value="Genomic_DNA"/>
</dbReference>
<dbReference type="InterPro" id="IPR012675">
    <property type="entry name" value="Beta-grasp_dom_sf"/>
</dbReference>
<dbReference type="Proteomes" id="UP000255230">
    <property type="component" value="Unassembled WGS sequence"/>
</dbReference>
<dbReference type="KEGG" id="mos:AXE82_02465"/>
<sequence>MAWIFTNNTQFYLHDAETLLQGMLRSKILANHQCLEGYCGTCKLKYRRRHHDTRIEYINEPLVMLDDDEILPCCCQVRGAIELDID</sequence>
<evidence type="ECO:0000313" key="4">
    <source>
        <dbReference type="Proteomes" id="UP000234914"/>
    </source>
</evidence>
<proteinExistence type="predicted"/>
<evidence type="ECO:0000259" key="1">
    <source>
        <dbReference type="Pfam" id="PF00111"/>
    </source>
</evidence>
<reference evidence="3 5" key="2">
    <citation type="submission" date="2018-06" db="EMBL/GenBank/DDBJ databases">
        <authorList>
            <consortium name="Pathogen Informatics"/>
            <person name="Doyle S."/>
        </authorList>
    </citation>
    <scope>NUCLEOTIDE SEQUENCE [LARGE SCALE GENOMIC DNA]</scope>
    <source>
        <strain evidence="3 5">NCTC10465</strain>
    </source>
</reference>